<organism evidence="3 4">
    <name type="scientific">Aeromicrobium wangtongii</name>
    <dbReference type="NCBI Taxonomy" id="2969247"/>
    <lineage>
        <taxon>Bacteria</taxon>
        <taxon>Bacillati</taxon>
        <taxon>Actinomycetota</taxon>
        <taxon>Actinomycetes</taxon>
        <taxon>Propionibacteriales</taxon>
        <taxon>Nocardioidaceae</taxon>
        <taxon>Aeromicrobium</taxon>
    </lineage>
</organism>
<reference evidence="3 4" key="1">
    <citation type="submission" date="2022-08" db="EMBL/GenBank/DDBJ databases">
        <title>novel species in genus Aeromicrobium.</title>
        <authorList>
            <person name="Ye L."/>
        </authorList>
    </citation>
    <scope>NUCLEOTIDE SEQUENCE [LARGE SCALE GENOMIC DNA]</scope>
    <source>
        <strain evidence="4">zg-Y1379</strain>
    </source>
</reference>
<name>A0ABY5M739_9ACTN</name>
<gene>
    <name evidence="3" type="ORF">NQV15_15705</name>
</gene>
<accession>A0ABY5M739</accession>
<sequence length="333" mass="33926">MPKYAAISGLIAVLLIASASAGCSGSDEDAPAPAGGCPDGRVVKTSAELADELAAAKAGDVIVVAPGAYGGSFVADRAGEASAPIVLCGESSAVLDGGERGYTLHLDGVSHWRVQGLTVRGGAKGIVLDQSSDNQIVDVTVERTGEEGIHLRRGSSRNLVERSRISGTGTTRPDIGEGIYIGSAESNWCSLTDCEPDRSDANAVIGNRIENTTAETIDIKEGASDGVVRGNHLDGAGSTRADSLIDVKGNGWTIEKNTGAASPGNGAAVFEILDGWGRANVFRDNRFEVPATRWAVEVFGAARAGGNVVACSNAALVAGRPAPDRVAPQGCTG</sequence>
<evidence type="ECO:0000313" key="3">
    <source>
        <dbReference type="EMBL" id="UUP13277.1"/>
    </source>
</evidence>
<dbReference type="InterPro" id="IPR012334">
    <property type="entry name" value="Pectin_lyas_fold"/>
</dbReference>
<dbReference type="InterPro" id="IPR011050">
    <property type="entry name" value="Pectin_lyase_fold/virulence"/>
</dbReference>
<keyword evidence="4" id="KW-1185">Reference proteome</keyword>
<feature type="signal peptide" evidence="1">
    <location>
        <begin position="1"/>
        <end position="21"/>
    </location>
</feature>
<dbReference type="PROSITE" id="PS51257">
    <property type="entry name" value="PROKAR_LIPOPROTEIN"/>
    <property type="match status" value="1"/>
</dbReference>
<dbReference type="SUPFAM" id="SSF51126">
    <property type="entry name" value="Pectin lyase-like"/>
    <property type="match status" value="1"/>
</dbReference>
<dbReference type="Proteomes" id="UP001316184">
    <property type="component" value="Chromosome"/>
</dbReference>
<evidence type="ECO:0000256" key="1">
    <source>
        <dbReference type="SAM" id="SignalP"/>
    </source>
</evidence>
<feature type="chain" id="PRO_5045975453" evidence="1">
    <location>
        <begin position="22"/>
        <end position="333"/>
    </location>
</feature>
<dbReference type="Pfam" id="PF13229">
    <property type="entry name" value="Beta_helix"/>
    <property type="match status" value="1"/>
</dbReference>
<protein>
    <submittedName>
        <fullName evidence="3">Right-handed parallel beta-helix repeat-containing protein</fullName>
    </submittedName>
</protein>
<dbReference type="RefSeq" id="WP_232403795.1">
    <property type="nucleotide sequence ID" value="NZ_CP102173.1"/>
</dbReference>
<keyword evidence="1" id="KW-0732">Signal</keyword>
<dbReference type="SMART" id="SM00710">
    <property type="entry name" value="PbH1"/>
    <property type="match status" value="5"/>
</dbReference>
<proteinExistence type="predicted"/>
<dbReference type="InterPro" id="IPR039448">
    <property type="entry name" value="Beta_helix"/>
</dbReference>
<dbReference type="InterPro" id="IPR006626">
    <property type="entry name" value="PbH1"/>
</dbReference>
<evidence type="ECO:0000259" key="2">
    <source>
        <dbReference type="Pfam" id="PF13229"/>
    </source>
</evidence>
<dbReference type="EMBL" id="CP102173">
    <property type="protein sequence ID" value="UUP13277.1"/>
    <property type="molecule type" value="Genomic_DNA"/>
</dbReference>
<dbReference type="Gene3D" id="2.160.20.10">
    <property type="entry name" value="Single-stranded right-handed beta-helix, Pectin lyase-like"/>
    <property type="match status" value="1"/>
</dbReference>
<evidence type="ECO:0000313" key="4">
    <source>
        <dbReference type="Proteomes" id="UP001316184"/>
    </source>
</evidence>
<feature type="domain" description="Right handed beta helix" evidence="2">
    <location>
        <begin position="104"/>
        <end position="258"/>
    </location>
</feature>